<dbReference type="Proteomes" id="UP001273505">
    <property type="component" value="Unassembled WGS sequence"/>
</dbReference>
<dbReference type="RefSeq" id="WP_302723278.1">
    <property type="nucleotide sequence ID" value="NZ_JAULRU010000583.1"/>
</dbReference>
<sequence length="249" mass="26781">MERKEPTLGGISAERDDHHEPVASGASRSRASVEPQVVHESSGPGFVAVFALLLAIAGIGGSGYLAYTLTESQKALVAAQNRITNLEAQLNLNSNESNETVDQIRDKLEWADSEIRKLWGVSHDTNRKRIQANQEAIAANKRTLSSAEKDAASARAATASLKRDVEAELAGLQTQLASAQEAMATLTSSADRIESLSLDVQRVMQQMPGLRGLAARVKTNEEAIAAIDAYRRSINRDILQLKQQLGGAP</sequence>
<keyword evidence="3" id="KW-0472">Membrane</keyword>
<evidence type="ECO:0000256" key="3">
    <source>
        <dbReference type="SAM" id="Phobius"/>
    </source>
</evidence>
<feature type="coiled-coil region" evidence="1">
    <location>
        <begin position="69"/>
        <end position="96"/>
    </location>
</feature>
<feature type="region of interest" description="Disordered" evidence="2">
    <location>
        <begin position="1"/>
        <end position="36"/>
    </location>
</feature>
<organism evidence="4 5">
    <name type="scientific">Gilvimarinus gilvus</name>
    <dbReference type="NCBI Taxonomy" id="3058038"/>
    <lineage>
        <taxon>Bacteria</taxon>
        <taxon>Pseudomonadati</taxon>
        <taxon>Pseudomonadota</taxon>
        <taxon>Gammaproteobacteria</taxon>
        <taxon>Cellvibrionales</taxon>
        <taxon>Cellvibrionaceae</taxon>
        <taxon>Gilvimarinus</taxon>
    </lineage>
</organism>
<keyword evidence="3" id="KW-1133">Transmembrane helix</keyword>
<keyword evidence="5" id="KW-1185">Reference proteome</keyword>
<feature type="transmembrane region" description="Helical" evidence="3">
    <location>
        <begin position="45"/>
        <end position="67"/>
    </location>
</feature>
<feature type="compositionally biased region" description="Low complexity" evidence="2">
    <location>
        <begin position="23"/>
        <end position="32"/>
    </location>
</feature>
<evidence type="ECO:0000256" key="1">
    <source>
        <dbReference type="SAM" id="Coils"/>
    </source>
</evidence>
<evidence type="ECO:0000256" key="2">
    <source>
        <dbReference type="SAM" id="MobiDB-lite"/>
    </source>
</evidence>
<reference evidence="4 5" key="1">
    <citation type="submission" date="2023-11" db="EMBL/GenBank/DDBJ databases">
        <title>Gilvimarinus fulvus sp. nov., isolated from the surface of Kelp.</title>
        <authorList>
            <person name="Sun Y.Y."/>
            <person name="Gong Y."/>
            <person name="Du Z.J."/>
        </authorList>
    </citation>
    <scope>NUCLEOTIDE SEQUENCE [LARGE SCALE GENOMIC DNA]</scope>
    <source>
        <strain evidence="4 5">SDUM040013</strain>
    </source>
</reference>
<accession>A0ABU4RV36</accession>
<comment type="caution">
    <text evidence="4">The sequence shown here is derived from an EMBL/GenBank/DDBJ whole genome shotgun (WGS) entry which is preliminary data.</text>
</comment>
<gene>
    <name evidence="4" type="ORF">SCD92_01490</name>
</gene>
<evidence type="ECO:0008006" key="6">
    <source>
        <dbReference type="Google" id="ProtNLM"/>
    </source>
</evidence>
<proteinExistence type="predicted"/>
<name>A0ABU4RV36_9GAMM</name>
<evidence type="ECO:0000313" key="5">
    <source>
        <dbReference type="Proteomes" id="UP001273505"/>
    </source>
</evidence>
<evidence type="ECO:0000313" key="4">
    <source>
        <dbReference type="EMBL" id="MDX6848012.1"/>
    </source>
</evidence>
<keyword evidence="1" id="KW-0175">Coiled coil</keyword>
<feature type="coiled-coil region" evidence="1">
    <location>
        <begin position="162"/>
        <end position="189"/>
    </location>
</feature>
<protein>
    <recommendedName>
        <fullName evidence="6">Chromosome partition protein Smc</fullName>
    </recommendedName>
</protein>
<keyword evidence="3" id="KW-0812">Transmembrane</keyword>
<dbReference type="EMBL" id="JAXAFO010000002">
    <property type="protein sequence ID" value="MDX6848012.1"/>
    <property type="molecule type" value="Genomic_DNA"/>
</dbReference>